<feature type="transmembrane region" description="Helical" evidence="4">
    <location>
        <begin position="336"/>
        <end position="356"/>
    </location>
</feature>
<evidence type="ECO:0000256" key="3">
    <source>
        <dbReference type="ARBA" id="ARBA00023136"/>
    </source>
</evidence>
<proteinExistence type="predicted"/>
<feature type="transmembrane region" description="Helical" evidence="4">
    <location>
        <begin position="147"/>
        <end position="168"/>
    </location>
</feature>
<accession>A0ABW0HEZ8</accession>
<feature type="transmembrane region" description="Helical" evidence="4">
    <location>
        <begin position="79"/>
        <end position="98"/>
    </location>
</feature>
<evidence type="ECO:0000313" key="6">
    <source>
        <dbReference type="EMBL" id="MFC5395811.1"/>
    </source>
</evidence>
<feature type="transmembrane region" description="Helical" evidence="4">
    <location>
        <begin position="46"/>
        <end position="67"/>
    </location>
</feature>
<feature type="domain" description="Major facilitator superfamily (MFS) profile" evidence="5">
    <location>
        <begin position="176"/>
        <end position="408"/>
    </location>
</feature>
<gene>
    <name evidence="6" type="ORF">ACFPPC_24555</name>
</gene>
<dbReference type="InterPro" id="IPR011701">
    <property type="entry name" value="MFS"/>
</dbReference>
<feature type="transmembrane region" description="Helical" evidence="4">
    <location>
        <begin position="104"/>
        <end position="126"/>
    </location>
</feature>
<organism evidence="6 7">
    <name type="scientific">Bosea vestrisii</name>
    <dbReference type="NCBI Taxonomy" id="151416"/>
    <lineage>
        <taxon>Bacteria</taxon>
        <taxon>Pseudomonadati</taxon>
        <taxon>Pseudomonadota</taxon>
        <taxon>Alphaproteobacteria</taxon>
        <taxon>Hyphomicrobiales</taxon>
        <taxon>Boseaceae</taxon>
        <taxon>Bosea</taxon>
    </lineage>
</organism>
<dbReference type="Gene3D" id="1.20.1250.20">
    <property type="entry name" value="MFS general substrate transporter like domains"/>
    <property type="match status" value="2"/>
</dbReference>
<evidence type="ECO:0000256" key="1">
    <source>
        <dbReference type="ARBA" id="ARBA00022692"/>
    </source>
</evidence>
<dbReference type="EMBL" id="JBHSLV010000055">
    <property type="protein sequence ID" value="MFC5395811.1"/>
    <property type="molecule type" value="Genomic_DNA"/>
</dbReference>
<dbReference type="PANTHER" id="PTHR23542">
    <property type="match status" value="1"/>
</dbReference>
<feature type="transmembrane region" description="Helical" evidence="4">
    <location>
        <begin position="273"/>
        <end position="295"/>
    </location>
</feature>
<keyword evidence="3 4" id="KW-0472">Membrane</keyword>
<feature type="transmembrane region" description="Helical" evidence="4">
    <location>
        <begin position="368"/>
        <end position="390"/>
    </location>
</feature>
<dbReference type="InterPro" id="IPR020846">
    <property type="entry name" value="MFS_dom"/>
</dbReference>
<evidence type="ECO:0000313" key="7">
    <source>
        <dbReference type="Proteomes" id="UP001596104"/>
    </source>
</evidence>
<keyword evidence="1 4" id="KW-0812">Transmembrane</keyword>
<feature type="transmembrane region" description="Helical" evidence="4">
    <location>
        <begin position="301"/>
        <end position="324"/>
    </location>
</feature>
<name>A0ABW0HEZ8_9HYPH</name>
<reference evidence="7" key="1">
    <citation type="journal article" date="2019" name="Int. J. Syst. Evol. Microbiol.">
        <title>The Global Catalogue of Microorganisms (GCM) 10K type strain sequencing project: providing services to taxonomists for standard genome sequencing and annotation.</title>
        <authorList>
            <consortium name="The Broad Institute Genomics Platform"/>
            <consortium name="The Broad Institute Genome Sequencing Center for Infectious Disease"/>
            <person name="Wu L."/>
            <person name="Ma J."/>
        </authorList>
    </citation>
    <scope>NUCLEOTIDE SEQUENCE [LARGE SCALE GENOMIC DNA]</scope>
    <source>
        <strain evidence="7">CGMCC 1.16326</strain>
    </source>
</reference>
<keyword evidence="2 4" id="KW-1133">Transmembrane helix</keyword>
<feature type="transmembrane region" description="Helical" evidence="4">
    <location>
        <begin position="246"/>
        <end position="266"/>
    </location>
</feature>
<dbReference type="Pfam" id="PF07690">
    <property type="entry name" value="MFS_1"/>
    <property type="match status" value="1"/>
</dbReference>
<feature type="transmembrane region" description="Helical" evidence="4">
    <location>
        <begin position="12"/>
        <end position="40"/>
    </location>
</feature>
<evidence type="ECO:0000256" key="2">
    <source>
        <dbReference type="ARBA" id="ARBA00022989"/>
    </source>
</evidence>
<dbReference type="InterPro" id="IPR036259">
    <property type="entry name" value="MFS_trans_sf"/>
</dbReference>
<dbReference type="SUPFAM" id="SSF103473">
    <property type="entry name" value="MFS general substrate transporter"/>
    <property type="match status" value="1"/>
</dbReference>
<feature type="transmembrane region" description="Helical" evidence="4">
    <location>
        <begin position="211"/>
        <end position="231"/>
    </location>
</feature>
<dbReference type="PANTHER" id="PTHR23542:SF1">
    <property type="entry name" value="MAJOR FACILITATOR SUPERFAMILY (MFS) PROFILE DOMAIN-CONTAINING PROTEIN"/>
    <property type="match status" value="1"/>
</dbReference>
<protein>
    <submittedName>
        <fullName evidence="6">MFS transporter</fullName>
    </submittedName>
</protein>
<dbReference type="RefSeq" id="WP_291676327.1">
    <property type="nucleotide sequence ID" value="NZ_JBHSLV010000055.1"/>
</dbReference>
<feature type="transmembrane region" description="Helical" evidence="4">
    <location>
        <begin position="174"/>
        <end position="190"/>
    </location>
</feature>
<evidence type="ECO:0000259" key="5">
    <source>
        <dbReference type="PROSITE" id="PS50850"/>
    </source>
</evidence>
<keyword evidence="7" id="KW-1185">Reference proteome</keyword>
<comment type="caution">
    <text evidence="6">The sequence shown here is derived from an EMBL/GenBank/DDBJ whole genome shotgun (WGS) entry which is preliminary data.</text>
</comment>
<dbReference type="Proteomes" id="UP001596104">
    <property type="component" value="Unassembled WGS sequence"/>
</dbReference>
<evidence type="ECO:0000256" key="4">
    <source>
        <dbReference type="SAM" id="Phobius"/>
    </source>
</evidence>
<dbReference type="PROSITE" id="PS50850">
    <property type="entry name" value="MFS"/>
    <property type="match status" value="1"/>
</dbReference>
<sequence length="408" mass="42279">MPNPYREIFRAPGTIGFSAAGFVARLPLSMVTIGIVTMLSQARGEYWLAGGVAATFALSNALIAPQISRLVDRHGQSKVLIPATLATIVALIGLMLATRLNAPIWVLFLFAGLAGLEPSMMAMVRARWTEIYRDTPHLRTAFAFESVVDEMVFMVGPVLAIGLSVIWFPEAGPLAATILLAVGMALFVAQRATEPPVHPQGADSSGSAIRLVPVQIIALLMVALGAVFGTAEVTAVAFAEAQGNKAAASLALAAYAAGSFITGLVFGALRLRLALTTQLLLAIGLAAATTLPLLIVSSLWMLGIVLFIAGASISPTVIVAMALVERHAPPSKLTEGITWVMTGMGVGMALGSALSGWLIDVYGARSGFYVSVAGGFSALAIVVAGLCLLVEPRRSVGEGVDGLKANCA</sequence>